<name>A0ABN7K616_9BACT</name>
<keyword evidence="5" id="KW-1185">Reference proteome</keyword>
<dbReference type="InterPro" id="IPR001478">
    <property type="entry name" value="PDZ"/>
</dbReference>
<dbReference type="SUPFAM" id="SSF50156">
    <property type="entry name" value="PDZ domain-like"/>
    <property type="match status" value="2"/>
</dbReference>
<dbReference type="Proteomes" id="UP000789359">
    <property type="component" value="Unassembled WGS sequence"/>
</dbReference>
<proteinExistence type="predicted"/>
<evidence type="ECO:0008006" key="6">
    <source>
        <dbReference type="Google" id="ProtNLM"/>
    </source>
</evidence>
<feature type="signal peptide" evidence="1">
    <location>
        <begin position="1"/>
        <end position="16"/>
    </location>
</feature>
<protein>
    <recommendedName>
        <fullName evidence="6">PDZ domain-containing protein</fullName>
    </recommendedName>
</protein>
<dbReference type="InterPro" id="IPR036034">
    <property type="entry name" value="PDZ_sf"/>
</dbReference>
<accession>A0ABN7K616</accession>
<feature type="domain" description="DUF7488" evidence="3">
    <location>
        <begin position="22"/>
        <end position="170"/>
    </location>
</feature>
<dbReference type="RefSeq" id="WP_230056810.1">
    <property type="nucleotide sequence ID" value="NZ_CAJHOE010000002.1"/>
</dbReference>
<comment type="caution">
    <text evidence="4">The sequence shown here is derived from an EMBL/GenBank/DDBJ whole genome shotgun (WGS) entry which is preliminary data.</text>
</comment>
<organism evidence="4 5">
    <name type="scientific">Campylobacter suis</name>
    <dbReference type="NCBI Taxonomy" id="2790657"/>
    <lineage>
        <taxon>Bacteria</taxon>
        <taxon>Pseudomonadati</taxon>
        <taxon>Campylobacterota</taxon>
        <taxon>Epsilonproteobacteria</taxon>
        <taxon>Campylobacterales</taxon>
        <taxon>Campylobacteraceae</taxon>
        <taxon>Campylobacter</taxon>
    </lineage>
</organism>
<dbReference type="Gene3D" id="2.30.42.10">
    <property type="match status" value="2"/>
</dbReference>
<evidence type="ECO:0000313" key="4">
    <source>
        <dbReference type="EMBL" id="CAD7287964.1"/>
    </source>
</evidence>
<evidence type="ECO:0000259" key="2">
    <source>
        <dbReference type="Pfam" id="PF13180"/>
    </source>
</evidence>
<dbReference type="InterPro" id="IPR055911">
    <property type="entry name" value="DUF7488"/>
</dbReference>
<reference evidence="4 5" key="1">
    <citation type="submission" date="2020-11" db="EMBL/GenBank/DDBJ databases">
        <authorList>
            <person name="Peeters C."/>
        </authorList>
    </citation>
    <scope>NUCLEOTIDE SEQUENCE [LARGE SCALE GENOMIC DNA]</scope>
    <source>
        <strain evidence="4 5">LMG 8286</strain>
    </source>
</reference>
<feature type="domain" description="PDZ" evidence="2">
    <location>
        <begin position="175"/>
        <end position="252"/>
    </location>
</feature>
<dbReference type="EMBL" id="CAJHOE010000002">
    <property type="protein sequence ID" value="CAD7287964.1"/>
    <property type="molecule type" value="Genomic_DNA"/>
</dbReference>
<evidence type="ECO:0000313" key="5">
    <source>
        <dbReference type="Proteomes" id="UP000789359"/>
    </source>
</evidence>
<dbReference type="Pfam" id="PF13180">
    <property type="entry name" value="PDZ_2"/>
    <property type="match status" value="1"/>
</dbReference>
<gene>
    <name evidence="4" type="ORF">LMG8286_01040</name>
</gene>
<evidence type="ECO:0000256" key="1">
    <source>
        <dbReference type="SAM" id="SignalP"/>
    </source>
</evidence>
<keyword evidence="1" id="KW-0732">Signal</keyword>
<sequence>MRKILLFMLFCGILLAAPRPTQDDFHACYVKNKGSIVAVNGNYGVAIAPNLIAVIKTSKTNLNDYVKFDPYLGLYLVRSAVTLEVPTLADETNEAQINKSTWVGILSDNNNTLMGHIKSLGVNLGDFDTLSFDSNVTGELNSACCKMLGIAIGADKFIPNRYLKHFAAYDDVYYGDIGVVFTQNEKGFFVVSSDPIGRGKALVVGDKILSINGIEPSSLRALNEMILFAPKGAVLNIKVWRDGEEVSLMVPVSGEISGAKSLVIQESENNASPAVKLALAELFKDSEPVAEMEENYDDPSAGAQILKRYGILIDRNLIVKKVIEDSQAAAFGIAVGDKILQLDLKEYKTRKELFDAVPFEKSFLLLFMRNDFNFFSRVNQR</sequence>
<dbReference type="Pfam" id="PF24314">
    <property type="entry name" value="DUF7488"/>
    <property type="match status" value="1"/>
</dbReference>
<feature type="chain" id="PRO_5047083210" description="PDZ domain-containing protein" evidence="1">
    <location>
        <begin position="17"/>
        <end position="381"/>
    </location>
</feature>
<evidence type="ECO:0000259" key="3">
    <source>
        <dbReference type="Pfam" id="PF24314"/>
    </source>
</evidence>